<protein>
    <recommendedName>
        <fullName evidence="4">BZIP domain-containing protein</fullName>
    </recommendedName>
</protein>
<keyword evidence="1" id="KW-0175">Coiled coil</keyword>
<evidence type="ECO:0000313" key="2">
    <source>
        <dbReference type="EMBL" id="CAH0479097.1"/>
    </source>
</evidence>
<accession>A0AAU9L478</accession>
<reference evidence="2" key="1">
    <citation type="submission" date="2021-11" db="EMBL/GenBank/DDBJ databases">
        <authorList>
            <person name="Islam A."/>
            <person name="Islam S."/>
            <person name="Flora M.S."/>
            <person name="Rahman M."/>
            <person name="Ziaur R.M."/>
            <person name="Epstein J.H."/>
            <person name="Hassan M."/>
            <person name="Klassen M."/>
            <person name="Woodard K."/>
            <person name="Webb A."/>
            <person name="Webby R.J."/>
            <person name="El Zowalaty M.E."/>
        </authorList>
    </citation>
    <scope>NUCLEOTIDE SEQUENCE</scope>
    <source>
        <strain evidence="2">Pbs3</strain>
    </source>
</reference>
<gene>
    <name evidence="2" type="ORF">PBS003_LOCUS5763</name>
</gene>
<sequence>MMASEKNFDRITAPFSDDVIGSVLTRSGTSRCYVVEPNFNTSVRSSQQQQLQDMPLSTASLHPLTKFSSLPVSATSAAESIERFLQTKLQSDGSSMAPARYYAFHPSMHGSVNALYPQTFVPYASTDSLARTVSTAVATMSISCSDVSPTRQKKWWASMRLKACREQCRTNQARYRQKQREYVVKLESTVAQLREEIPTLEVQHRRLRYDPRQRVRDVVAEYFQLFHHGVGSDAFEQGSVHTSDVLRASKAQQQLMFLRSTMAPNVDFGNVCGVEMLMKHWRRMSEYHENLRFQLSHMEKVSDIIVIATAILSVTITKTTLKYVFPHLMMSDNVEDLSLAVKLLGHKLDYPCSVLFLWNEETSLVMRVETNIDITLPFLKLLGNLKDVSRVIEGAAMTPTSSL</sequence>
<evidence type="ECO:0000256" key="1">
    <source>
        <dbReference type="SAM" id="Coils"/>
    </source>
</evidence>
<name>A0AAU9L478_9STRA</name>
<evidence type="ECO:0000313" key="3">
    <source>
        <dbReference type="Proteomes" id="UP001160483"/>
    </source>
</evidence>
<dbReference type="CDD" id="cd14688">
    <property type="entry name" value="bZIP_YAP"/>
    <property type="match status" value="1"/>
</dbReference>
<comment type="caution">
    <text evidence="2">The sequence shown here is derived from an EMBL/GenBank/DDBJ whole genome shotgun (WGS) entry which is preliminary data.</text>
</comment>
<proteinExistence type="predicted"/>
<dbReference type="Proteomes" id="UP001160483">
    <property type="component" value="Unassembled WGS sequence"/>
</dbReference>
<organism evidence="2 3">
    <name type="scientific">Peronospora belbahrii</name>
    <dbReference type="NCBI Taxonomy" id="622444"/>
    <lineage>
        <taxon>Eukaryota</taxon>
        <taxon>Sar</taxon>
        <taxon>Stramenopiles</taxon>
        <taxon>Oomycota</taxon>
        <taxon>Peronosporomycetes</taxon>
        <taxon>Peronosporales</taxon>
        <taxon>Peronosporaceae</taxon>
        <taxon>Peronospora</taxon>
    </lineage>
</organism>
<feature type="coiled-coil region" evidence="1">
    <location>
        <begin position="176"/>
        <end position="203"/>
    </location>
</feature>
<dbReference type="AlphaFoldDB" id="A0AAU9L478"/>
<dbReference type="EMBL" id="CAKKTJ010000292">
    <property type="protein sequence ID" value="CAH0479097.1"/>
    <property type="molecule type" value="Genomic_DNA"/>
</dbReference>
<evidence type="ECO:0008006" key="4">
    <source>
        <dbReference type="Google" id="ProtNLM"/>
    </source>
</evidence>